<dbReference type="GO" id="GO:0046872">
    <property type="term" value="F:metal ion binding"/>
    <property type="evidence" value="ECO:0007669"/>
    <property type="project" value="UniProtKB-UniRule"/>
</dbReference>
<evidence type="ECO:0000256" key="8">
    <source>
        <dbReference type="ARBA" id="ARBA00022723"/>
    </source>
</evidence>
<keyword evidence="7" id="KW-0336">GPI-anchor</keyword>
<feature type="non-terminal residue" evidence="17">
    <location>
        <position position="1"/>
    </location>
</feature>
<feature type="binding site" description="axial binding residue" evidence="15">
    <location>
        <position position="27"/>
    </location>
    <ligand>
        <name>heme</name>
        <dbReference type="ChEBI" id="CHEBI:30413"/>
    </ligand>
    <ligandPart>
        <name>Fe</name>
        <dbReference type="ChEBI" id="CHEBI:18248"/>
    </ligandPart>
</feature>
<keyword evidence="12 15" id="KW-1015">Disulfide bond</keyword>
<keyword evidence="9" id="KW-0732">Signal</keyword>
<keyword evidence="11" id="KW-0472">Membrane</keyword>
<proteinExistence type="inferred from homology"/>
<reference evidence="17" key="1">
    <citation type="journal article" date="2020" name="Stud. Mycol.">
        <title>101 Dothideomycetes genomes: a test case for predicting lifestyles and emergence of pathogens.</title>
        <authorList>
            <person name="Haridas S."/>
            <person name="Albert R."/>
            <person name="Binder M."/>
            <person name="Bloem J."/>
            <person name="Labutti K."/>
            <person name="Salamov A."/>
            <person name="Andreopoulos B."/>
            <person name="Baker S."/>
            <person name="Barry K."/>
            <person name="Bills G."/>
            <person name="Bluhm B."/>
            <person name="Cannon C."/>
            <person name="Castanera R."/>
            <person name="Culley D."/>
            <person name="Daum C."/>
            <person name="Ezra D."/>
            <person name="Gonzalez J."/>
            <person name="Henrissat B."/>
            <person name="Kuo A."/>
            <person name="Liang C."/>
            <person name="Lipzen A."/>
            <person name="Lutzoni F."/>
            <person name="Magnuson J."/>
            <person name="Mondo S."/>
            <person name="Nolan M."/>
            <person name="Ohm R."/>
            <person name="Pangilinan J."/>
            <person name="Park H.-J."/>
            <person name="Ramirez L."/>
            <person name="Alfaro M."/>
            <person name="Sun H."/>
            <person name="Tritt A."/>
            <person name="Yoshinaga Y."/>
            <person name="Zwiers L.-H."/>
            <person name="Turgeon B."/>
            <person name="Goodwin S."/>
            <person name="Spatafora J."/>
            <person name="Crous P."/>
            <person name="Grigoriev I."/>
        </authorList>
    </citation>
    <scope>NUCLEOTIDE SEQUENCE</scope>
    <source>
        <strain evidence="17">CBS 207.26</strain>
    </source>
</reference>
<evidence type="ECO:0000256" key="3">
    <source>
        <dbReference type="ARBA" id="ARBA00010031"/>
    </source>
</evidence>
<feature type="disulfide bond" evidence="15">
    <location>
        <begin position="32"/>
        <end position="65"/>
    </location>
</feature>
<dbReference type="GO" id="GO:0005886">
    <property type="term" value="C:plasma membrane"/>
    <property type="evidence" value="ECO:0007669"/>
    <property type="project" value="UniProtKB-SubCell"/>
</dbReference>
<evidence type="ECO:0000313" key="17">
    <source>
        <dbReference type="EMBL" id="KAF2189790.1"/>
    </source>
</evidence>
<evidence type="ECO:0000256" key="9">
    <source>
        <dbReference type="ARBA" id="ARBA00022729"/>
    </source>
</evidence>
<protein>
    <submittedName>
        <fullName evidence="17">CFEM-domain-containing protein</fullName>
    </submittedName>
</protein>
<evidence type="ECO:0000256" key="11">
    <source>
        <dbReference type="ARBA" id="ARBA00023136"/>
    </source>
</evidence>
<evidence type="ECO:0000256" key="15">
    <source>
        <dbReference type="PROSITE-ProRule" id="PRU01356"/>
    </source>
</evidence>
<keyword evidence="5" id="KW-0964">Secreted</keyword>
<evidence type="ECO:0000256" key="4">
    <source>
        <dbReference type="ARBA" id="ARBA00022475"/>
    </source>
</evidence>
<evidence type="ECO:0000256" key="7">
    <source>
        <dbReference type="ARBA" id="ARBA00022622"/>
    </source>
</evidence>
<dbReference type="InterPro" id="IPR051735">
    <property type="entry name" value="CFEM_domain"/>
</dbReference>
<evidence type="ECO:0000256" key="5">
    <source>
        <dbReference type="ARBA" id="ARBA00022525"/>
    </source>
</evidence>
<evidence type="ECO:0000256" key="2">
    <source>
        <dbReference type="ARBA" id="ARBA00004613"/>
    </source>
</evidence>
<dbReference type="InterPro" id="IPR008427">
    <property type="entry name" value="Extracellular_membr_CFEM_dom"/>
</dbReference>
<feature type="domain" description="CFEM" evidence="16">
    <location>
        <begin position="1"/>
        <end position="75"/>
    </location>
</feature>
<keyword evidence="6 15" id="KW-0349">Heme</keyword>
<keyword evidence="13" id="KW-0325">Glycoprotein</keyword>
<dbReference type="PROSITE" id="PS52012">
    <property type="entry name" value="CFEM"/>
    <property type="match status" value="1"/>
</dbReference>
<organism evidence="17 18">
    <name type="scientific">Zopfia rhizophila CBS 207.26</name>
    <dbReference type="NCBI Taxonomy" id="1314779"/>
    <lineage>
        <taxon>Eukaryota</taxon>
        <taxon>Fungi</taxon>
        <taxon>Dikarya</taxon>
        <taxon>Ascomycota</taxon>
        <taxon>Pezizomycotina</taxon>
        <taxon>Dothideomycetes</taxon>
        <taxon>Dothideomycetes incertae sedis</taxon>
        <taxon>Zopfiaceae</taxon>
        <taxon>Zopfia</taxon>
    </lineage>
</organism>
<dbReference type="Pfam" id="PF05730">
    <property type="entry name" value="CFEM"/>
    <property type="match status" value="1"/>
</dbReference>
<dbReference type="PANTHER" id="PTHR37928">
    <property type="entry name" value="CFEM DOMAIN PROTEIN (AFU_ORTHOLOGUE AFUA_6G14090)"/>
    <property type="match status" value="1"/>
</dbReference>
<sequence>QLGDIPSCALNCFVDALGKDGCSSLTDFACHCTKTELIPSVTPCVQAACSADDQAKVITAVEGTCAEAGVPISIP</sequence>
<evidence type="ECO:0000256" key="1">
    <source>
        <dbReference type="ARBA" id="ARBA00004609"/>
    </source>
</evidence>
<keyword evidence="10 15" id="KW-0408">Iron</keyword>
<feature type="non-terminal residue" evidence="17">
    <location>
        <position position="75"/>
    </location>
</feature>
<comment type="subcellular location">
    <subcellularLocation>
        <location evidence="1">Cell membrane</location>
        <topology evidence="1">Lipid-anchor</topology>
        <topology evidence="1">GPI-anchor</topology>
    </subcellularLocation>
    <subcellularLocation>
        <location evidence="2">Secreted</location>
    </subcellularLocation>
</comment>
<comment type="caution">
    <text evidence="15">Lacks conserved residue(s) required for the propagation of feature annotation.</text>
</comment>
<gene>
    <name evidence="17" type="ORF">K469DRAFT_439857</name>
</gene>
<dbReference type="SMART" id="SM00747">
    <property type="entry name" value="CFEM"/>
    <property type="match status" value="1"/>
</dbReference>
<evidence type="ECO:0000256" key="13">
    <source>
        <dbReference type="ARBA" id="ARBA00023180"/>
    </source>
</evidence>
<dbReference type="EMBL" id="ML994620">
    <property type="protein sequence ID" value="KAF2189790.1"/>
    <property type="molecule type" value="Genomic_DNA"/>
</dbReference>
<evidence type="ECO:0000256" key="6">
    <source>
        <dbReference type="ARBA" id="ARBA00022617"/>
    </source>
</evidence>
<keyword evidence="14" id="KW-0449">Lipoprotein</keyword>
<dbReference type="PANTHER" id="PTHR37928:SF2">
    <property type="entry name" value="GPI ANCHORED CFEM DOMAIN PROTEIN (AFU_ORTHOLOGUE AFUA_6G10580)"/>
    <property type="match status" value="1"/>
</dbReference>
<evidence type="ECO:0000259" key="16">
    <source>
        <dbReference type="PROSITE" id="PS52012"/>
    </source>
</evidence>
<keyword evidence="18" id="KW-1185">Reference proteome</keyword>
<evidence type="ECO:0000256" key="10">
    <source>
        <dbReference type="ARBA" id="ARBA00023004"/>
    </source>
</evidence>
<evidence type="ECO:0000256" key="14">
    <source>
        <dbReference type="ARBA" id="ARBA00023288"/>
    </source>
</evidence>
<dbReference type="Proteomes" id="UP000800200">
    <property type="component" value="Unassembled WGS sequence"/>
</dbReference>
<comment type="similarity">
    <text evidence="3">Belongs to the RBT5 family.</text>
</comment>
<keyword evidence="8 15" id="KW-0479">Metal-binding</keyword>
<dbReference type="GO" id="GO:0098552">
    <property type="term" value="C:side of membrane"/>
    <property type="evidence" value="ECO:0007669"/>
    <property type="project" value="UniProtKB-KW"/>
</dbReference>
<name>A0A6A6EI48_9PEZI</name>
<dbReference type="AlphaFoldDB" id="A0A6A6EI48"/>
<dbReference type="OrthoDB" id="3767534at2759"/>
<keyword evidence="4" id="KW-1003">Cell membrane</keyword>
<evidence type="ECO:0000313" key="18">
    <source>
        <dbReference type="Proteomes" id="UP000800200"/>
    </source>
</evidence>
<dbReference type="GO" id="GO:0005576">
    <property type="term" value="C:extracellular region"/>
    <property type="evidence" value="ECO:0007669"/>
    <property type="project" value="UniProtKB-SubCell"/>
</dbReference>
<accession>A0A6A6EI48</accession>
<evidence type="ECO:0000256" key="12">
    <source>
        <dbReference type="ARBA" id="ARBA00023157"/>
    </source>
</evidence>